<keyword evidence="2" id="KW-1185">Reference proteome</keyword>
<dbReference type="Proteomes" id="UP000812031">
    <property type="component" value="Unassembled WGS sequence"/>
</dbReference>
<protein>
    <submittedName>
        <fullName evidence="1">Uncharacterized protein</fullName>
    </submittedName>
</protein>
<accession>A0ABS6XX09</accession>
<dbReference type="RefSeq" id="WP_219317740.1">
    <property type="nucleotide sequence ID" value="NZ_JAHWYN010000010.1"/>
</dbReference>
<organism evidence="1 2">
    <name type="scientific">Flavobacterium taihuense</name>
    <dbReference type="NCBI Taxonomy" id="2857508"/>
    <lineage>
        <taxon>Bacteria</taxon>
        <taxon>Pseudomonadati</taxon>
        <taxon>Bacteroidota</taxon>
        <taxon>Flavobacteriia</taxon>
        <taxon>Flavobacteriales</taxon>
        <taxon>Flavobacteriaceae</taxon>
        <taxon>Flavobacterium</taxon>
    </lineage>
</organism>
<dbReference type="EMBL" id="JAHWYN010000010">
    <property type="protein sequence ID" value="MBW4361228.1"/>
    <property type="molecule type" value="Genomic_DNA"/>
</dbReference>
<gene>
    <name evidence="1" type="ORF">KZH69_12100</name>
</gene>
<evidence type="ECO:0000313" key="2">
    <source>
        <dbReference type="Proteomes" id="UP000812031"/>
    </source>
</evidence>
<name>A0ABS6XX09_9FLAO</name>
<evidence type="ECO:0000313" key="1">
    <source>
        <dbReference type="EMBL" id="MBW4361228.1"/>
    </source>
</evidence>
<proteinExistence type="predicted"/>
<reference evidence="1 2" key="1">
    <citation type="submission" date="2021-07" db="EMBL/GenBank/DDBJ databases">
        <title>Flavobacterium sp. nov. isolated from sediment on the Taihu Lake.</title>
        <authorList>
            <person name="Qu J.-H."/>
        </authorList>
    </citation>
    <scope>NUCLEOTIDE SEQUENCE [LARGE SCALE GENOMIC DNA]</scope>
    <source>
        <strain evidence="1 2">NAS39</strain>
    </source>
</reference>
<comment type="caution">
    <text evidence="1">The sequence shown here is derived from an EMBL/GenBank/DDBJ whole genome shotgun (WGS) entry which is preliminary data.</text>
</comment>
<sequence length="196" mass="22122">MDEIDVDDIINKYAKQLSNSDIKIVDSITCAQMEINRENFDNGISTYGYYSIKSNLLNGKIEGDLNGDKQTDYIANYSCENCYGGNGSGNYLSNCFFLTSKDNELIVNEEMTNDFKKKLIDTIKKDFGDIYVVKPEKEIMVNGIEFTEIKNQIAYGTFNINTDACQGSPFPCVEGTFEYDANNRTLKMLGKITVEQ</sequence>